<organism evidence="1 2">
    <name type="scientific">Oryzias melastigma</name>
    <name type="common">Marine medaka</name>
    <dbReference type="NCBI Taxonomy" id="30732"/>
    <lineage>
        <taxon>Eukaryota</taxon>
        <taxon>Metazoa</taxon>
        <taxon>Chordata</taxon>
        <taxon>Craniata</taxon>
        <taxon>Vertebrata</taxon>
        <taxon>Euteleostomi</taxon>
        <taxon>Actinopterygii</taxon>
        <taxon>Neopterygii</taxon>
        <taxon>Teleostei</taxon>
        <taxon>Neoteleostei</taxon>
        <taxon>Acanthomorphata</taxon>
        <taxon>Ovalentaria</taxon>
        <taxon>Atherinomorphae</taxon>
        <taxon>Beloniformes</taxon>
        <taxon>Adrianichthyidae</taxon>
        <taxon>Oryziinae</taxon>
        <taxon>Oryzias</taxon>
    </lineage>
</organism>
<dbReference type="PaxDb" id="30732-ENSOMEP00000008055"/>
<evidence type="ECO:0000313" key="2">
    <source>
        <dbReference type="Proteomes" id="UP000261560"/>
    </source>
</evidence>
<dbReference type="Proteomes" id="UP000261560">
    <property type="component" value="Unplaced"/>
</dbReference>
<protein>
    <submittedName>
        <fullName evidence="1">Uncharacterized protein</fullName>
    </submittedName>
</protein>
<accession>A0A3B3BRF5</accession>
<keyword evidence="2" id="KW-1185">Reference proteome</keyword>
<reference evidence="1" key="1">
    <citation type="submission" date="2025-08" db="UniProtKB">
        <authorList>
            <consortium name="Ensembl"/>
        </authorList>
    </citation>
    <scope>IDENTIFICATION</scope>
</reference>
<reference evidence="1" key="2">
    <citation type="submission" date="2025-09" db="UniProtKB">
        <authorList>
            <consortium name="Ensembl"/>
        </authorList>
    </citation>
    <scope>IDENTIFICATION</scope>
</reference>
<name>A0A3B3BRF5_ORYME</name>
<sequence length="60" mass="6509">GLRTQADTWNSQTSGLFSIAFSNSNSCQFLCRLSSQLVHNNNGVIIRSAKVVDEKGSSMC</sequence>
<dbReference type="Ensembl" id="ENSOMET00000003081.1">
    <property type="protein sequence ID" value="ENSOMEP00000008055.1"/>
    <property type="gene ID" value="ENSOMEG00000009199.1"/>
</dbReference>
<evidence type="ECO:0000313" key="1">
    <source>
        <dbReference type="Ensembl" id="ENSOMEP00000008055.1"/>
    </source>
</evidence>
<proteinExistence type="predicted"/>
<dbReference type="AlphaFoldDB" id="A0A3B3BRF5"/>